<comment type="caution">
    <text evidence="2">The sequence shown here is derived from an EMBL/GenBank/DDBJ whole genome shotgun (WGS) entry which is preliminary data.</text>
</comment>
<evidence type="ECO:0000256" key="1">
    <source>
        <dbReference type="ARBA" id="ARBA00005254"/>
    </source>
</evidence>
<comment type="similarity">
    <text evidence="1">Belongs to the enoyl-CoA hydratase/isomerase family.</text>
</comment>
<dbReference type="InterPro" id="IPR029045">
    <property type="entry name" value="ClpP/crotonase-like_dom_sf"/>
</dbReference>
<dbReference type="InterPro" id="IPR051683">
    <property type="entry name" value="Enoyl-CoA_Hydratase/Isomerase"/>
</dbReference>
<protein>
    <submittedName>
        <fullName evidence="2">Enoyl-CoA hydratase/isomerase family protein</fullName>
        <ecNumber evidence="2">4.2.1.17</ecNumber>
    </submittedName>
</protein>
<organism evidence="2 3">
    <name type="scientific">candidate division WOR-3 bacterium</name>
    <dbReference type="NCBI Taxonomy" id="2052148"/>
    <lineage>
        <taxon>Bacteria</taxon>
        <taxon>Bacteria division WOR-3</taxon>
    </lineage>
</organism>
<dbReference type="Gene3D" id="3.90.226.10">
    <property type="entry name" value="2-enoyl-CoA Hydratase, Chain A, domain 1"/>
    <property type="match status" value="1"/>
</dbReference>
<dbReference type="InterPro" id="IPR014748">
    <property type="entry name" value="Enoyl-CoA_hydra_C"/>
</dbReference>
<evidence type="ECO:0000313" key="2">
    <source>
        <dbReference type="EMBL" id="RKX69116.1"/>
    </source>
</evidence>
<dbReference type="Pfam" id="PF00378">
    <property type="entry name" value="ECH_1"/>
    <property type="match status" value="1"/>
</dbReference>
<dbReference type="PANTHER" id="PTHR42964:SF1">
    <property type="entry name" value="POLYKETIDE BIOSYNTHESIS ENOYL-COA HYDRATASE PKSH-RELATED"/>
    <property type="match status" value="1"/>
</dbReference>
<dbReference type="Proteomes" id="UP000268469">
    <property type="component" value="Unassembled WGS sequence"/>
</dbReference>
<dbReference type="AlphaFoldDB" id="A0A660SG32"/>
<dbReference type="CDD" id="cd06558">
    <property type="entry name" value="crotonase-like"/>
    <property type="match status" value="1"/>
</dbReference>
<dbReference type="InterPro" id="IPR001753">
    <property type="entry name" value="Enoyl-CoA_hydra/iso"/>
</dbReference>
<evidence type="ECO:0000313" key="3">
    <source>
        <dbReference type="Proteomes" id="UP000268469"/>
    </source>
</evidence>
<name>A0A660SG32_UNCW3</name>
<dbReference type="GO" id="GO:0016853">
    <property type="term" value="F:isomerase activity"/>
    <property type="evidence" value="ECO:0007669"/>
    <property type="project" value="UniProtKB-KW"/>
</dbReference>
<dbReference type="PANTHER" id="PTHR42964">
    <property type="entry name" value="ENOYL-COA HYDRATASE"/>
    <property type="match status" value="1"/>
</dbReference>
<gene>
    <name evidence="2" type="ORF">DRP53_09145</name>
</gene>
<sequence>METIRIEEKDRIFWIIFDRPKIHNAFNDVMLRELAEALNMVKDSPNRVVVLTGEGKSFSAGADINWMRRVIKYSYEENLRESTFLADLFHKFYTLPKPTIAAVNGAAIGGGTGFVAVCDIAIASEQAIFSFSEVKIGLVPACISPYVVKKCGEGRARELFITGERIDARRAYEIGLVNRVVPHEELRSTVVEYARRIISSGPNAIAVCKRLLDRITDMDFAQARDFTAKTIAELRVSKEGQEGMSAFLNKKKPSWSD</sequence>
<dbReference type="GO" id="GO:0004300">
    <property type="term" value="F:enoyl-CoA hydratase activity"/>
    <property type="evidence" value="ECO:0007669"/>
    <property type="project" value="UniProtKB-EC"/>
</dbReference>
<dbReference type="SUPFAM" id="SSF52096">
    <property type="entry name" value="ClpP/crotonase"/>
    <property type="match status" value="1"/>
</dbReference>
<dbReference type="EMBL" id="QNBE01000105">
    <property type="protein sequence ID" value="RKX69116.1"/>
    <property type="molecule type" value="Genomic_DNA"/>
</dbReference>
<accession>A0A660SG32</accession>
<keyword evidence="2" id="KW-0413">Isomerase</keyword>
<keyword evidence="2" id="KW-0456">Lyase</keyword>
<dbReference type="Gene3D" id="1.10.12.10">
    <property type="entry name" value="Lyase 2-enoyl-coa Hydratase, Chain A, domain 2"/>
    <property type="match status" value="1"/>
</dbReference>
<proteinExistence type="inferred from homology"/>
<dbReference type="EC" id="4.2.1.17" evidence="2"/>
<reference evidence="2 3" key="1">
    <citation type="submission" date="2018-06" db="EMBL/GenBank/DDBJ databases">
        <title>Extensive metabolic versatility and redundancy in microbially diverse, dynamic hydrothermal sediments.</title>
        <authorList>
            <person name="Dombrowski N."/>
            <person name="Teske A."/>
            <person name="Baker B.J."/>
        </authorList>
    </citation>
    <scope>NUCLEOTIDE SEQUENCE [LARGE SCALE GENOMIC DNA]</scope>
    <source>
        <strain evidence="2">B36_G15</strain>
    </source>
</reference>